<protein>
    <submittedName>
        <fullName evidence="1">Uncharacterized protein</fullName>
    </submittedName>
</protein>
<keyword evidence="2" id="KW-1185">Reference proteome</keyword>
<dbReference type="AlphaFoldDB" id="A0A517YYB6"/>
<name>A0A517YYB6_9BACT</name>
<evidence type="ECO:0000313" key="2">
    <source>
        <dbReference type="Proteomes" id="UP000317369"/>
    </source>
</evidence>
<gene>
    <name evidence="1" type="ORF">KS4_32890</name>
</gene>
<dbReference type="Proteomes" id="UP000317369">
    <property type="component" value="Chromosome"/>
</dbReference>
<accession>A0A517YYB6</accession>
<organism evidence="1 2">
    <name type="scientific">Poriferisphaera corsica</name>
    <dbReference type="NCBI Taxonomy" id="2528020"/>
    <lineage>
        <taxon>Bacteria</taxon>
        <taxon>Pseudomonadati</taxon>
        <taxon>Planctomycetota</taxon>
        <taxon>Phycisphaerae</taxon>
        <taxon>Phycisphaerales</taxon>
        <taxon>Phycisphaeraceae</taxon>
        <taxon>Poriferisphaera</taxon>
    </lineage>
</organism>
<evidence type="ECO:0000313" key="1">
    <source>
        <dbReference type="EMBL" id="QDU35209.1"/>
    </source>
</evidence>
<proteinExistence type="predicted"/>
<dbReference type="EMBL" id="CP036425">
    <property type="protein sequence ID" value="QDU35209.1"/>
    <property type="molecule type" value="Genomic_DNA"/>
</dbReference>
<reference evidence="1 2" key="1">
    <citation type="submission" date="2019-02" db="EMBL/GenBank/DDBJ databases">
        <title>Deep-cultivation of Planctomycetes and their phenomic and genomic characterization uncovers novel biology.</title>
        <authorList>
            <person name="Wiegand S."/>
            <person name="Jogler M."/>
            <person name="Boedeker C."/>
            <person name="Pinto D."/>
            <person name="Vollmers J."/>
            <person name="Rivas-Marin E."/>
            <person name="Kohn T."/>
            <person name="Peeters S.H."/>
            <person name="Heuer A."/>
            <person name="Rast P."/>
            <person name="Oberbeckmann S."/>
            <person name="Bunk B."/>
            <person name="Jeske O."/>
            <person name="Meyerdierks A."/>
            <person name="Storesund J.E."/>
            <person name="Kallscheuer N."/>
            <person name="Luecker S."/>
            <person name="Lage O.M."/>
            <person name="Pohl T."/>
            <person name="Merkel B.J."/>
            <person name="Hornburger P."/>
            <person name="Mueller R.-W."/>
            <person name="Bruemmer F."/>
            <person name="Labrenz M."/>
            <person name="Spormann A.M."/>
            <person name="Op den Camp H."/>
            <person name="Overmann J."/>
            <person name="Amann R."/>
            <person name="Jetten M.S.M."/>
            <person name="Mascher T."/>
            <person name="Medema M.H."/>
            <person name="Devos D.P."/>
            <person name="Kaster A.-K."/>
            <person name="Ovreas L."/>
            <person name="Rohde M."/>
            <person name="Galperin M.Y."/>
            <person name="Jogler C."/>
        </authorList>
    </citation>
    <scope>NUCLEOTIDE SEQUENCE [LARGE SCALE GENOMIC DNA]</scope>
    <source>
        <strain evidence="1 2">KS4</strain>
    </source>
</reference>
<sequence>MGRRVRLWGEKGRWAVIGEDGEGMWGDGGMVDGWEAGASDATIVCLYRGWRCRVEVSGGRC</sequence>
<dbReference type="KEGG" id="pcor:KS4_32890"/>